<organism evidence="3 4">
    <name type="scientific">Thermogutta terrifontis</name>
    <dbReference type="NCBI Taxonomy" id="1331910"/>
    <lineage>
        <taxon>Bacteria</taxon>
        <taxon>Pseudomonadati</taxon>
        <taxon>Planctomycetota</taxon>
        <taxon>Planctomycetia</taxon>
        <taxon>Pirellulales</taxon>
        <taxon>Thermoguttaceae</taxon>
        <taxon>Thermogutta</taxon>
    </lineage>
</organism>
<dbReference type="KEGG" id="ttf:THTE_4254"/>
<dbReference type="Gene3D" id="3.10.620.30">
    <property type="match status" value="1"/>
</dbReference>
<evidence type="ECO:0000313" key="3">
    <source>
        <dbReference type="EMBL" id="ASV76855.1"/>
    </source>
</evidence>
<dbReference type="InterPro" id="IPR002931">
    <property type="entry name" value="Transglutaminase-like"/>
</dbReference>
<dbReference type="OrthoDB" id="9804872at2"/>
<keyword evidence="4" id="KW-1185">Reference proteome</keyword>
<protein>
    <recommendedName>
        <fullName evidence="2">Transglutaminase-like domain-containing protein</fullName>
    </recommendedName>
</protein>
<sequence>MTRFLLLCWVTSMCVPALAAEQSTLDPDAPYQAVRSNPVTYKVDFRVVVTAPYKTKVLKVWLPLPESDYGQEVTEGELTTFPVKVEPSIAKEEMFGNKFAYFEFTEPQGALIIRHQFKIKVWELRWNLNPDRVISVSQWPASFDRYRKGESQSVVVDDRFEALFLQIVPQRGNPLRDMWAVMTWVIKNFQYDHADASLQASSVHGLEKRRGHCSDYHGFCAAMGRVMGYPTRVTYGINTFPKNSPSHCKLEVFLPPYGWVSFDVSETQKLIAAIQNDPHMDSTRKDRLTKAALHRLLAGFRDNTWFLQTRGTDYQLAPPASKRVPVVRTIYAEADGVPLPEPDPANKTQRTFAWMTAHHYAPDRPVTDPFEDFTSLERVSLADDARD</sequence>
<dbReference type="Pfam" id="PF01841">
    <property type="entry name" value="Transglut_core"/>
    <property type="match status" value="1"/>
</dbReference>
<name>A0A286RLK5_9BACT</name>
<evidence type="ECO:0000256" key="1">
    <source>
        <dbReference type="SAM" id="SignalP"/>
    </source>
</evidence>
<accession>A0A286RLK5</accession>
<dbReference type="PANTHER" id="PTHR38339">
    <property type="entry name" value="TRANSGLUTAMINASE DOMAIN PROTEIN"/>
    <property type="match status" value="1"/>
</dbReference>
<keyword evidence="1" id="KW-0732">Signal</keyword>
<dbReference type="PANTHER" id="PTHR38339:SF1">
    <property type="entry name" value="TRANSGLUTAMINASE-LIKE DOMAIN-CONTAINING PROTEIN"/>
    <property type="match status" value="1"/>
</dbReference>
<gene>
    <name evidence="3" type="ORF">THTE_4254</name>
</gene>
<dbReference type="Proteomes" id="UP000215086">
    <property type="component" value="Chromosome"/>
</dbReference>
<feature type="signal peptide" evidence="1">
    <location>
        <begin position="1"/>
        <end position="19"/>
    </location>
</feature>
<dbReference type="SMART" id="SM00460">
    <property type="entry name" value="TGc"/>
    <property type="match status" value="1"/>
</dbReference>
<proteinExistence type="predicted"/>
<dbReference type="SUPFAM" id="SSF54001">
    <property type="entry name" value="Cysteine proteinases"/>
    <property type="match status" value="1"/>
</dbReference>
<dbReference type="InterPro" id="IPR038765">
    <property type="entry name" value="Papain-like_cys_pep_sf"/>
</dbReference>
<feature type="chain" id="PRO_5012561071" description="Transglutaminase-like domain-containing protein" evidence="1">
    <location>
        <begin position="20"/>
        <end position="387"/>
    </location>
</feature>
<evidence type="ECO:0000259" key="2">
    <source>
        <dbReference type="SMART" id="SM00460"/>
    </source>
</evidence>
<dbReference type="EMBL" id="CP018477">
    <property type="protein sequence ID" value="ASV76855.1"/>
    <property type="molecule type" value="Genomic_DNA"/>
</dbReference>
<evidence type="ECO:0000313" key="4">
    <source>
        <dbReference type="Proteomes" id="UP000215086"/>
    </source>
</evidence>
<dbReference type="AlphaFoldDB" id="A0A286RLK5"/>
<dbReference type="RefSeq" id="WP_095416543.1">
    <property type="nucleotide sequence ID" value="NZ_CP018477.1"/>
</dbReference>
<feature type="domain" description="Transglutaminase-like" evidence="2">
    <location>
        <begin position="205"/>
        <end position="266"/>
    </location>
</feature>
<reference evidence="3 4" key="1">
    <citation type="journal article" name="Front. Microbiol.">
        <title>Sugar Metabolism of the First Thermophilic Planctomycete Thermogutta terrifontis: Comparative Genomic and Transcriptomic Approaches.</title>
        <authorList>
            <person name="Elcheninov A.G."/>
            <person name="Menzel P."/>
            <person name="Gudbergsdottir S.R."/>
            <person name="Slesarev A.I."/>
            <person name="Kadnikov V.V."/>
            <person name="Krogh A."/>
            <person name="Bonch-Osmolovskaya E.A."/>
            <person name="Peng X."/>
            <person name="Kublanov I.V."/>
        </authorList>
    </citation>
    <scope>NUCLEOTIDE SEQUENCE [LARGE SCALE GENOMIC DNA]</scope>
    <source>
        <strain evidence="3 4">R1</strain>
    </source>
</reference>